<dbReference type="KEGG" id="asau:88172862"/>
<dbReference type="GO" id="GO:0005737">
    <property type="term" value="C:cytoplasm"/>
    <property type="evidence" value="ECO:0007669"/>
    <property type="project" value="TreeGrafter"/>
</dbReference>
<dbReference type="Gene3D" id="3.80.10.10">
    <property type="entry name" value="Ribonuclease Inhibitor"/>
    <property type="match status" value="1"/>
</dbReference>
<evidence type="ECO:0000313" key="4">
    <source>
        <dbReference type="Proteomes" id="UP001338582"/>
    </source>
</evidence>
<dbReference type="AlphaFoldDB" id="A0AAX4H974"/>
<dbReference type="RefSeq" id="XP_062876905.1">
    <property type="nucleotide sequence ID" value="XM_063020835.1"/>
</dbReference>
<organism evidence="3 4">
    <name type="scientific">Australozyma saopauloensis</name>
    <dbReference type="NCBI Taxonomy" id="291208"/>
    <lineage>
        <taxon>Eukaryota</taxon>
        <taxon>Fungi</taxon>
        <taxon>Dikarya</taxon>
        <taxon>Ascomycota</taxon>
        <taxon>Saccharomycotina</taxon>
        <taxon>Pichiomycetes</taxon>
        <taxon>Metschnikowiaceae</taxon>
        <taxon>Australozyma</taxon>
    </lineage>
</organism>
<evidence type="ECO:0000256" key="1">
    <source>
        <dbReference type="ARBA" id="ARBA00022614"/>
    </source>
</evidence>
<dbReference type="PANTHER" id="PTHR15454">
    <property type="entry name" value="NISCHARIN RELATED"/>
    <property type="match status" value="1"/>
</dbReference>
<accession>A0AAX4H974</accession>
<dbReference type="Pfam" id="PF13855">
    <property type="entry name" value="LRR_8"/>
    <property type="match status" value="1"/>
</dbReference>
<keyword evidence="1" id="KW-0433">Leucine-rich repeat</keyword>
<protein>
    <submittedName>
        <fullName evidence="3">Uncharacterized protein</fullName>
    </submittedName>
</protein>
<reference evidence="3 4" key="1">
    <citation type="submission" date="2023-10" db="EMBL/GenBank/DDBJ databases">
        <title>Draft Genome Sequence of Candida saopaulonensis from a very Premature Infant with Sepsis.</title>
        <authorList>
            <person name="Ning Y."/>
            <person name="Dai R."/>
            <person name="Xiao M."/>
            <person name="Xu Y."/>
            <person name="Yan Q."/>
            <person name="Zhang L."/>
        </authorList>
    </citation>
    <scope>NUCLEOTIDE SEQUENCE [LARGE SCALE GENOMIC DNA]</scope>
    <source>
        <strain evidence="3 4">19XY460</strain>
    </source>
</reference>
<dbReference type="InterPro" id="IPR001611">
    <property type="entry name" value="Leu-rich_rpt"/>
</dbReference>
<dbReference type="InterPro" id="IPR032675">
    <property type="entry name" value="LRR_dom_sf"/>
</dbReference>
<keyword evidence="4" id="KW-1185">Reference proteome</keyword>
<dbReference type="Proteomes" id="UP001338582">
    <property type="component" value="Chromosome 2"/>
</dbReference>
<gene>
    <name evidence="3" type="ORF">PUMCH_001797</name>
</gene>
<proteinExistence type="predicted"/>
<evidence type="ECO:0000313" key="3">
    <source>
        <dbReference type="EMBL" id="WPK24522.1"/>
    </source>
</evidence>
<dbReference type="GeneID" id="88172862"/>
<name>A0AAX4H974_9ASCO</name>
<dbReference type="EMBL" id="CP138895">
    <property type="protein sequence ID" value="WPK24522.1"/>
    <property type="molecule type" value="Genomic_DNA"/>
</dbReference>
<dbReference type="PROSITE" id="PS51450">
    <property type="entry name" value="LRR"/>
    <property type="match status" value="2"/>
</dbReference>
<sequence length="420" mass="47675">MEVFFSLPTELQKHTLTFLEPSDLDYLFSLQNLQPLSETSNAEFLKIQHLALTAKYYDRQVILSNNAQLASISFSELDYLLEHNISICPAEITVAFFDFTNYQQTLAFTSFLFQRYLGVLQCFTRNFNIRLILVENVALENDFLKSIFQPLCMAHLNVRFTIKYAPGIKLNSPKRRGNELELGMAEFLSVNSEIAVESLLLHLFNSNNLLKHFVEDNGCFCCQGLRVLNLSYNHLTDMHLATVRFPDGLEQLNLSNNLLQNLTKHSFIYENLTSLRSLDLSNNNLMSLTLPVSNTHQSYKLKQVNLSGNLLASYEFLDESRLFQNVAELDLSRNLLEVLTPFPASVRVLDLTGNYFTFPTESLVKAFPPRLETLKVSGFISRTNDTSSTVLNLTTALLEGGLTPELKELYICGTLACDLL</sequence>
<evidence type="ECO:0000256" key="2">
    <source>
        <dbReference type="ARBA" id="ARBA00022737"/>
    </source>
</evidence>
<dbReference type="SUPFAM" id="SSF52058">
    <property type="entry name" value="L domain-like"/>
    <property type="match status" value="1"/>
</dbReference>
<keyword evidence="2" id="KW-0677">Repeat</keyword>
<dbReference type="PRINTS" id="PR00019">
    <property type="entry name" value="LEURICHRPT"/>
</dbReference>